<dbReference type="InterPro" id="IPR020846">
    <property type="entry name" value="MFS_dom"/>
</dbReference>
<evidence type="ECO:0000256" key="3">
    <source>
        <dbReference type="ARBA" id="ARBA00022448"/>
    </source>
</evidence>
<protein>
    <submittedName>
        <fullName evidence="9">Fungal trichothecene efflux pump</fullName>
    </submittedName>
</protein>
<reference evidence="9 10" key="1">
    <citation type="submission" date="2024-07" db="EMBL/GenBank/DDBJ databases">
        <title>Section-level genome sequencing and comparative genomics of Aspergillus sections Usti and Cavernicolus.</title>
        <authorList>
            <consortium name="Lawrence Berkeley National Laboratory"/>
            <person name="Nybo J.L."/>
            <person name="Vesth T.C."/>
            <person name="Theobald S."/>
            <person name="Frisvad J.C."/>
            <person name="Larsen T.O."/>
            <person name="Kjaerboelling I."/>
            <person name="Rothschild-Mancinelli K."/>
            <person name="Lyhne E.K."/>
            <person name="Kogle M.E."/>
            <person name="Barry K."/>
            <person name="Clum A."/>
            <person name="Na H."/>
            <person name="Ledsgaard L."/>
            <person name="Lin J."/>
            <person name="Lipzen A."/>
            <person name="Kuo A."/>
            <person name="Riley R."/>
            <person name="Mondo S."/>
            <person name="LaButti K."/>
            <person name="Haridas S."/>
            <person name="Pangalinan J."/>
            <person name="Salamov A.A."/>
            <person name="Simmons B.A."/>
            <person name="Magnuson J.K."/>
            <person name="Chen J."/>
            <person name="Drula E."/>
            <person name="Henrissat B."/>
            <person name="Wiebenga A."/>
            <person name="Lubbers R.J."/>
            <person name="Gomes A.C."/>
            <person name="Macurrencykelacurrency M.R."/>
            <person name="Stajich J."/>
            <person name="Grigoriev I.V."/>
            <person name="Mortensen U.H."/>
            <person name="De vries R.P."/>
            <person name="Baker S.E."/>
            <person name="Andersen M.R."/>
        </authorList>
    </citation>
    <scope>NUCLEOTIDE SEQUENCE [LARGE SCALE GENOMIC DNA]</scope>
    <source>
        <strain evidence="9 10">CBS 756.74</strain>
    </source>
</reference>
<feature type="transmembrane region" description="Helical" evidence="7">
    <location>
        <begin position="505"/>
        <end position="527"/>
    </location>
</feature>
<keyword evidence="5 7" id="KW-1133">Transmembrane helix</keyword>
<comment type="similarity">
    <text evidence="2">Belongs to the major facilitator superfamily. TCR/Tet family.</text>
</comment>
<gene>
    <name evidence="9" type="ORF">BJX68DRAFT_271933</name>
</gene>
<feature type="domain" description="Major facilitator superfamily (MFS) profile" evidence="8">
    <location>
        <begin position="37"/>
        <end position="513"/>
    </location>
</feature>
<evidence type="ECO:0000256" key="5">
    <source>
        <dbReference type="ARBA" id="ARBA00022989"/>
    </source>
</evidence>
<feature type="transmembrane region" description="Helical" evidence="7">
    <location>
        <begin position="348"/>
        <end position="370"/>
    </location>
</feature>
<evidence type="ECO:0000256" key="4">
    <source>
        <dbReference type="ARBA" id="ARBA00022692"/>
    </source>
</evidence>
<evidence type="ECO:0000256" key="2">
    <source>
        <dbReference type="ARBA" id="ARBA00007520"/>
    </source>
</evidence>
<dbReference type="InterPro" id="IPR010573">
    <property type="entry name" value="MFS_Str1/Tri12-like"/>
</dbReference>
<dbReference type="GeneID" id="98162241"/>
<proteinExistence type="inferred from homology"/>
<keyword evidence="3" id="KW-0813">Transport</keyword>
<feature type="transmembrane region" description="Helical" evidence="7">
    <location>
        <begin position="305"/>
        <end position="328"/>
    </location>
</feature>
<evidence type="ECO:0000313" key="10">
    <source>
        <dbReference type="Proteomes" id="UP001610444"/>
    </source>
</evidence>
<name>A0ABR4JIL4_9EURO</name>
<dbReference type="PROSITE" id="PS50850">
    <property type="entry name" value="MFS"/>
    <property type="match status" value="1"/>
</dbReference>
<accession>A0ABR4JIL4</accession>
<dbReference type="Proteomes" id="UP001610444">
    <property type="component" value="Unassembled WGS sequence"/>
</dbReference>
<keyword evidence="10" id="KW-1185">Reference proteome</keyword>
<feature type="transmembrane region" description="Helical" evidence="7">
    <location>
        <begin position="246"/>
        <end position="263"/>
    </location>
</feature>
<dbReference type="PANTHER" id="PTHR23501:SF102">
    <property type="entry name" value="DRUG TRANSPORTER, PUTATIVE (AFU_ORTHOLOGUE AFUA_3G08530)-RELATED"/>
    <property type="match status" value="1"/>
</dbReference>
<feature type="transmembrane region" description="Helical" evidence="7">
    <location>
        <begin position="112"/>
        <end position="130"/>
    </location>
</feature>
<dbReference type="Gene3D" id="1.20.1250.20">
    <property type="entry name" value="MFS general substrate transporter like domains"/>
    <property type="match status" value="1"/>
</dbReference>
<feature type="transmembrane region" description="Helical" evidence="7">
    <location>
        <begin position="534"/>
        <end position="553"/>
    </location>
</feature>
<comment type="caution">
    <text evidence="9">The sequence shown here is derived from an EMBL/GenBank/DDBJ whole genome shotgun (WGS) entry which is preliminary data.</text>
</comment>
<dbReference type="InterPro" id="IPR036259">
    <property type="entry name" value="MFS_trans_sf"/>
</dbReference>
<dbReference type="PANTHER" id="PTHR23501">
    <property type="entry name" value="MAJOR FACILITATOR SUPERFAMILY"/>
    <property type="match status" value="1"/>
</dbReference>
<comment type="subcellular location">
    <subcellularLocation>
        <location evidence="1">Membrane</location>
        <topology evidence="1">Multi-pass membrane protein</topology>
    </subcellularLocation>
</comment>
<evidence type="ECO:0000256" key="1">
    <source>
        <dbReference type="ARBA" id="ARBA00004141"/>
    </source>
</evidence>
<feature type="transmembrane region" description="Helical" evidence="7">
    <location>
        <begin position="404"/>
        <end position="424"/>
    </location>
</feature>
<feature type="transmembrane region" description="Helical" evidence="7">
    <location>
        <begin position="269"/>
        <end position="293"/>
    </location>
</feature>
<dbReference type="Pfam" id="PF06609">
    <property type="entry name" value="TRI12"/>
    <property type="match status" value="1"/>
</dbReference>
<organism evidence="9 10">
    <name type="scientific">Aspergillus pseudodeflectus</name>
    <dbReference type="NCBI Taxonomy" id="176178"/>
    <lineage>
        <taxon>Eukaryota</taxon>
        <taxon>Fungi</taxon>
        <taxon>Dikarya</taxon>
        <taxon>Ascomycota</taxon>
        <taxon>Pezizomycotina</taxon>
        <taxon>Eurotiomycetes</taxon>
        <taxon>Eurotiomycetidae</taxon>
        <taxon>Eurotiales</taxon>
        <taxon>Aspergillaceae</taxon>
        <taxon>Aspergillus</taxon>
        <taxon>Aspergillus subgen. Nidulantes</taxon>
    </lineage>
</organism>
<feature type="transmembrane region" description="Helical" evidence="7">
    <location>
        <begin position="82"/>
        <end position="100"/>
    </location>
</feature>
<keyword evidence="4 7" id="KW-0812">Transmembrane</keyword>
<feature type="transmembrane region" description="Helical" evidence="7">
    <location>
        <begin position="204"/>
        <end position="225"/>
    </location>
</feature>
<feature type="transmembrane region" description="Helical" evidence="7">
    <location>
        <begin position="436"/>
        <end position="461"/>
    </location>
</feature>
<feature type="transmembrane region" description="Helical" evidence="7">
    <location>
        <begin position="38"/>
        <end position="62"/>
    </location>
</feature>
<dbReference type="RefSeq" id="XP_070893772.1">
    <property type="nucleotide sequence ID" value="XM_071047077.1"/>
</dbReference>
<feature type="transmembrane region" description="Helical" evidence="7">
    <location>
        <begin position="136"/>
        <end position="156"/>
    </location>
</feature>
<evidence type="ECO:0000256" key="7">
    <source>
        <dbReference type="SAM" id="Phobius"/>
    </source>
</evidence>
<dbReference type="SUPFAM" id="SSF103473">
    <property type="entry name" value="MFS general substrate transporter"/>
    <property type="match status" value="1"/>
</dbReference>
<keyword evidence="6 7" id="KW-0472">Membrane</keyword>
<sequence length="588" mass="62586">MSETEVKDVAVAEKVKPKAQAQHIDCVGEEGDPPLRSLATWSLAGTLVGTSFGFYAALLGSFPSWNMLGTIIPQTLGADTTFLWAFPTLMFCQSASAILFGRISDFTGRRWIFIGGNLLSFIGFLSCGRADDAATITGLSALIGIGTGIQFMGPFLAVPELVPMRYRFAIVGLSMSLLAPLLAMAPAIVQALVLNTDEGWRWCYSINGIFSTAATILLLGCYRPPTSAQIQESSPPEHRLDKKERLRTVVFAFATALATYGLLWGDTVFAWRSAGVITLITVSGLVLIVHAGIQGANPRSGHGRLFLNIRAMVQITIASGSSLILYFMPSTVELVLQIIIGETGMKGAWNQTSYFAGLAGGFILATILLIKPVSVKWHLAASVTLAMVFLSAQASINLERKTELLAFASLVGFGQGYAMVISHVSAPMAAEKQDMGLVAGIIVAFRNLNYSVLNAILFAIFTPRFTSKLEPLVTDAAIEAGLPASSLPVLFETIEGIISSGDVTALFSVPGIGIQVMIAVQEAVVVAGTEAFRFILLLANLYAIPLALLAIAAHNLDGYLNMDVWAVASPIRWGGGFGVVLEDILRGG</sequence>
<dbReference type="EMBL" id="JBFXLR010000070">
    <property type="protein sequence ID" value="KAL2839884.1"/>
    <property type="molecule type" value="Genomic_DNA"/>
</dbReference>
<evidence type="ECO:0000313" key="9">
    <source>
        <dbReference type="EMBL" id="KAL2839884.1"/>
    </source>
</evidence>
<feature type="transmembrane region" description="Helical" evidence="7">
    <location>
        <begin position="377"/>
        <end position="398"/>
    </location>
</feature>
<feature type="transmembrane region" description="Helical" evidence="7">
    <location>
        <begin position="168"/>
        <end position="192"/>
    </location>
</feature>
<evidence type="ECO:0000256" key="6">
    <source>
        <dbReference type="ARBA" id="ARBA00023136"/>
    </source>
</evidence>
<evidence type="ECO:0000259" key="8">
    <source>
        <dbReference type="PROSITE" id="PS50850"/>
    </source>
</evidence>